<comment type="caution">
    <text evidence="1">The sequence shown here is derived from an EMBL/GenBank/DDBJ whole genome shotgun (WGS) entry which is preliminary data.</text>
</comment>
<sequence>MREMPAVTNLADKLENQLPAELVNFMRVAGGIATKQGQK</sequence>
<name>X1JH65_9ZZZZ</name>
<protein>
    <submittedName>
        <fullName evidence="1">Uncharacterized protein</fullName>
    </submittedName>
</protein>
<reference evidence="1" key="1">
    <citation type="journal article" date="2014" name="Front. Microbiol.">
        <title>High frequency of phylogenetically diverse reductive dehalogenase-homologous genes in deep subseafloor sedimentary metagenomes.</title>
        <authorList>
            <person name="Kawai M."/>
            <person name="Futagami T."/>
            <person name="Toyoda A."/>
            <person name="Takaki Y."/>
            <person name="Nishi S."/>
            <person name="Hori S."/>
            <person name="Arai W."/>
            <person name="Tsubouchi T."/>
            <person name="Morono Y."/>
            <person name="Uchiyama I."/>
            <person name="Ito T."/>
            <person name="Fujiyama A."/>
            <person name="Inagaki F."/>
            <person name="Takami H."/>
        </authorList>
    </citation>
    <scope>NUCLEOTIDE SEQUENCE</scope>
    <source>
        <strain evidence="1">Expedition CK06-06</strain>
    </source>
</reference>
<evidence type="ECO:0000313" key="1">
    <source>
        <dbReference type="EMBL" id="GAH94026.1"/>
    </source>
</evidence>
<dbReference type="AlphaFoldDB" id="X1JH65"/>
<proteinExistence type="predicted"/>
<organism evidence="1">
    <name type="scientific">marine sediment metagenome</name>
    <dbReference type="NCBI Taxonomy" id="412755"/>
    <lineage>
        <taxon>unclassified sequences</taxon>
        <taxon>metagenomes</taxon>
        <taxon>ecological metagenomes</taxon>
    </lineage>
</organism>
<gene>
    <name evidence="1" type="ORF">S06H3_06649</name>
</gene>
<dbReference type="EMBL" id="BARV01002603">
    <property type="protein sequence ID" value="GAH94026.1"/>
    <property type="molecule type" value="Genomic_DNA"/>
</dbReference>
<accession>X1JH65</accession>